<keyword evidence="2" id="KW-1185">Reference proteome</keyword>
<name>A0A915KUB6_ROMCU</name>
<organism evidence="2 3">
    <name type="scientific">Romanomermis culicivorax</name>
    <name type="common">Nematode worm</name>
    <dbReference type="NCBI Taxonomy" id="13658"/>
    <lineage>
        <taxon>Eukaryota</taxon>
        <taxon>Metazoa</taxon>
        <taxon>Ecdysozoa</taxon>
        <taxon>Nematoda</taxon>
        <taxon>Enoplea</taxon>
        <taxon>Dorylaimia</taxon>
        <taxon>Mermithida</taxon>
        <taxon>Mermithoidea</taxon>
        <taxon>Mermithidae</taxon>
        <taxon>Romanomermis</taxon>
    </lineage>
</organism>
<sequence>MDDFLPDFESPRAPAPDGDIKNPPVHGWSGLNPLKRLRFDEPIDKFVSPHLVHDHVSPFKSSNVKSSAAKMFYTSFFLGLLTAEYAKKETGIISMYKRQTVNTLELLVVYERQNGASLHVHEIDFGEAFGDLDTKERDSLDGRRLAAIERKIEGNPKTFSIAEVEVHKYKLVEQLINPVKDKVGFKMILADTYAREARTMDSDVQMDEAIIGPYIPLLEVPLELGPRSNNWRAFYKSLGDFSKINEPNIENIVKTLEKALIPMYRKIRYVSDETRDTWDGLKHRTLEWSIDNAMKNLHHDVLEATEADKAQFKANYDL</sequence>
<protein>
    <submittedName>
        <fullName evidence="3">Uncharacterized protein</fullName>
    </submittedName>
</protein>
<proteinExistence type="predicted"/>
<evidence type="ECO:0000256" key="1">
    <source>
        <dbReference type="SAM" id="MobiDB-lite"/>
    </source>
</evidence>
<evidence type="ECO:0000313" key="3">
    <source>
        <dbReference type="WBParaSite" id="nRc.2.0.1.t42521-RA"/>
    </source>
</evidence>
<dbReference type="Proteomes" id="UP000887565">
    <property type="component" value="Unplaced"/>
</dbReference>
<dbReference type="WBParaSite" id="nRc.2.0.1.t42521-RA">
    <property type="protein sequence ID" value="nRc.2.0.1.t42521-RA"/>
    <property type="gene ID" value="nRc.2.0.1.g42521"/>
</dbReference>
<accession>A0A915KUB6</accession>
<evidence type="ECO:0000313" key="2">
    <source>
        <dbReference type="Proteomes" id="UP000887565"/>
    </source>
</evidence>
<dbReference type="AlphaFoldDB" id="A0A915KUB6"/>
<feature type="region of interest" description="Disordered" evidence="1">
    <location>
        <begin position="1"/>
        <end position="26"/>
    </location>
</feature>
<reference evidence="3" key="1">
    <citation type="submission" date="2022-11" db="UniProtKB">
        <authorList>
            <consortium name="WormBaseParasite"/>
        </authorList>
    </citation>
    <scope>IDENTIFICATION</scope>
</reference>